<gene>
    <name evidence="1" type="ORF">O1G22_26345</name>
</gene>
<name>A0ABY7P8W9_9ACTN</name>
<proteinExistence type="predicted"/>
<sequence>MDEYYGYDLDSKRGLSQLELDIAIGKLEMKAAADILRGHPCADEFIDRFPDLAQEIQEPPDDTSPST</sequence>
<dbReference type="RefSeq" id="WP_270083570.1">
    <property type="nucleotide sequence ID" value="NZ_CP115300.1"/>
</dbReference>
<evidence type="ECO:0000313" key="2">
    <source>
        <dbReference type="Proteomes" id="UP001212326"/>
    </source>
</evidence>
<dbReference type="EMBL" id="CP115300">
    <property type="protein sequence ID" value="WBO66077.1"/>
    <property type="molecule type" value="Genomic_DNA"/>
</dbReference>
<evidence type="ECO:0000313" key="1">
    <source>
        <dbReference type="EMBL" id="WBO66077.1"/>
    </source>
</evidence>
<keyword evidence="2" id="KW-1185">Reference proteome</keyword>
<protein>
    <submittedName>
        <fullName evidence="1">Uncharacterized protein</fullName>
    </submittedName>
</protein>
<reference evidence="1 2" key="1">
    <citation type="submission" date="2022-12" db="EMBL/GenBank/DDBJ databases">
        <authorList>
            <person name="Mo P."/>
        </authorList>
    </citation>
    <scope>NUCLEOTIDE SEQUENCE [LARGE SCALE GENOMIC DNA]</scope>
    <source>
        <strain evidence="1 2">HUAS 2-6</strain>
    </source>
</reference>
<accession>A0ABY7P8W9</accession>
<organism evidence="1 2">
    <name type="scientific">Streptomyces camelliae</name>
    <dbReference type="NCBI Taxonomy" id="3004093"/>
    <lineage>
        <taxon>Bacteria</taxon>
        <taxon>Bacillati</taxon>
        <taxon>Actinomycetota</taxon>
        <taxon>Actinomycetes</taxon>
        <taxon>Kitasatosporales</taxon>
        <taxon>Streptomycetaceae</taxon>
        <taxon>Streptomyces</taxon>
    </lineage>
</organism>
<dbReference type="Proteomes" id="UP001212326">
    <property type="component" value="Chromosome"/>
</dbReference>